<organism evidence="1 2">
    <name type="scientific">Candidatus Giovannonibacteria bacterium RIFCSPHIGHO2_02_FULL_46_20</name>
    <dbReference type="NCBI Taxonomy" id="1798338"/>
    <lineage>
        <taxon>Bacteria</taxon>
        <taxon>Candidatus Giovannoniibacteriota</taxon>
    </lineage>
</organism>
<dbReference type="GO" id="GO:0006412">
    <property type="term" value="P:translation"/>
    <property type="evidence" value="ECO:0007669"/>
    <property type="project" value="InterPro"/>
</dbReference>
<dbReference type="Proteomes" id="UP000178406">
    <property type="component" value="Unassembled WGS sequence"/>
</dbReference>
<protein>
    <recommendedName>
        <fullName evidence="3">50S ribosomal protein L35</fullName>
    </recommendedName>
</protein>
<dbReference type="PROSITE" id="PS00936">
    <property type="entry name" value="RIBOSOMAL_L35"/>
    <property type="match status" value="1"/>
</dbReference>
<dbReference type="InterPro" id="IPR037229">
    <property type="entry name" value="Ribosomal_bL35_sf"/>
</dbReference>
<dbReference type="AlphaFoldDB" id="A0A1F5WG07"/>
<gene>
    <name evidence="1" type="ORF">A3J56_01075</name>
</gene>
<dbReference type="GO" id="GO:0003735">
    <property type="term" value="F:structural constituent of ribosome"/>
    <property type="evidence" value="ECO:0007669"/>
    <property type="project" value="InterPro"/>
</dbReference>
<name>A0A1F5WG07_9BACT</name>
<evidence type="ECO:0008006" key="3">
    <source>
        <dbReference type="Google" id="ProtNLM"/>
    </source>
</evidence>
<proteinExistence type="predicted"/>
<dbReference type="GO" id="GO:0005840">
    <property type="term" value="C:ribosome"/>
    <property type="evidence" value="ECO:0007669"/>
    <property type="project" value="InterPro"/>
</dbReference>
<evidence type="ECO:0000313" key="1">
    <source>
        <dbReference type="EMBL" id="OGF74514.1"/>
    </source>
</evidence>
<comment type="caution">
    <text evidence="1">The sequence shown here is derived from an EMBL/GenBank/DDBJ whole genome shotgun (WGS) entry which is preliminary data.</text>
</comment>
<dbReference type="InterPro" id="IPR018265">
    <property type="entry name" value="Ribosomal_bL35_CS"/>
</dbReference>
<dbReference type="SUPFAM" id="SSF143034">
    <property type="entry name" value="L35p-like"/>
    <property type="match status" value="1"/>
</dbReference>
<sequence>MAKTNKSILKRFKITKQGKVLHTGVGINHFQAKKKRSAQLQKKRWRPISSNKKMEIKSYLYHG</sequence>
<accession>A0A1F5WG07</accession>
<reference evidence="1 2" key="1">
    <citation type="journal article" date="2016" name="Nat. Commun.">
        <title>Thousands of microbial genomes shed light on interconnected biogeochemical processes in an aquifer system.</title>
        <authorList>
            <person name="Anantharaman K."/>
            <person name="Brown C.T."/>
            <person name="Hug L.A."/>
            <person name="Sharon I."/>
            <person name="Castelle C.J."/>
            <person name="Probst A.J."/>
            <person name="Thomas B.C."/>
            <person name="Singh A."/>
            <person name="Wilkins M.J."/>
            <person name="Karaoz U."/>
            <person name="Brodie E.L."/>
            <person name="Williams K.H."/>
            <person name="Hubbard S.S."/>
            <person name="Banfield J.F."/>
        </authorList>
    </citation>
    <scope>NUCLEOTIDE SEQUENCE [LARGE SCALE GENOMIC DNA]</scope>
</reference>
<dbReference type="Gene3D" id="4.10.410.60">
    <property type="match status" value="1"/>
</dbReference>
<dbReference type="EMBL" id="MFHQ01000017">
    <property type="protein sequence ID" value="OGF74514.1"/>
    <property type="molecule type" value="Genomic_DNA"/>
</dbReference>
<dbReference type="STRING" id="1798338.A3J56_01075"/>
<evidence type="ECO:0000313" key="2">
    <source>
        <dbReference type="Proteomes" id="UP000178406"/>
    </source>
</evidence>